<feature type="non-terminal residue" evidence="1">
    <location>
        <position position="112"/>
    </location>
</feature>
<protein>
    <submittedName>
        <fullName evidence="1">Uncharacterized protein</fullName>
    </submittedName>
</protein>
<gene>
    <name evidence="1" type="ORF">MAR_027965</name>
</gene>
<accession>A0ABY7DG02</accession>
<organism evidence="1 2">
    <name type="scientific">Mya arenaria</name>
    <name type="common">Soft-shell clam</name>
    <dbReference type="NCBI Taxonomy" id="6604"/>
    <lineage>
        <taxon>Eukaryota</taxon>
        <taxon>Metazoa</taxon>
        <taxon>Spiralia</taxon>
        <taxon>Lophotrochozoa</taxon>
        <taxon>Mollusca</taxon>
        <taxon>Bivalvia</taxon>
        <taxon>Autobranchia</taxon>
        <taxon>Heteroconchia</taxon>
        <taxon>Euheterodonta</taxon>
        <taxon>Imparidentia</taxon>
        <taxon>Neoheterodontei</taxon>
        <taxon>Myida</taxon>
        <taxon>Myoidea</taxon>
        <taxon>Myidae</taxon>
        <taxon>Mya</taxon>
    </lineage>
</organism>
<name>A0ABY7DG02_MYAAR</name>
<dbReference type="Proteomes" id="UP001164746">
    <property type="component" value="Chromosome 2"/>
</dbReference>
<sequence>GYVRRFYMKKSVKKICILGTIQLCVYKGGGLLIYKKNTIPFKYNNALHFQSLEYVWIEWSSFVLSNGLVQLVTNPTRITKSSRTLIEHLYSSRPDNITEVLVPAYGLSDNDP</sequence>
<evidence type="ECO:0000313" key="1">
    <source>
        <dbReference type="EMBL" id="WAQ95275.1"/>
    </source>
</evidence>
<feature type="non-terminal residue" evidence="1">
    <location>
        <position position="1"/>
    </location>
</feature>
<keyword evidence="2" id="KW-1185">Reference proteome</keyword>
<evidence type="ECO:0000313" key="2">
    <source>
        <dbReference type="Proteomes" id="UP001164746"/>
    </source>
</evidence>
<proteinExistence type="predicted"/>
<dbReference type="EMBL" id="CP111013">
    <property type="protein sequence ID" value="WAQ95275.1"/>
    <property type="molecule type" value="Genomic_DNA"/>
</dbReference>
<reference evidence="1" key="1">
    <citation type="submission" date="2022-11" db="EMBL/GenBank/DDBJ databases">
        <title>Centuries of genome instability and evolution in soft-shell clam transmissible cancer (bioRxiv).</title>
        <authorList>
            <person name="Hart S.F.M."/>
            <person name="Yonemitsu M.A."/>
            <person name="Giersch R.M."/>
            <person name="Beal B.F."/>
            <person name="Arriagada G."/>
            <person name="Davis B.W."/>
            <person name="Ostrander E.A."/>
            <person name="Goff S.P."/>
            <person name="Metzger M.J."/>
        </authorList>
    </citation>
    <scope>NUCLEOTIDE SEQUENCE</scope>
    <source>
        <strain evidence="1">MELC-2E11</strain>
        <tissue evidence="1">Siphon/mantle</tissue>
    </source>
</reference>